<dbReference type="Proteomes" id="UP001596139">
    <property type="component" value="Unassembled WGS sequence"/>
</dbReference>
<keyword evidence="3" id="KW-1185">Reference proteome</keyword>
<evidence type="ECO:0000313" key="3">
    <source>
        <dbReference type="Proteomes" id="UP001596139"/>
    </source>
</evidence>
<dbReference type="InterPro" id="IPR029016">
    <property type="entry name" value="GAF-like_dom_sf"/>
</dbReference>
<gene>
    <name evidence="2" type="ORF">ACFP4F_14770</name>
</gene>
<sequence length="242" mass="25100">MVESTVKDLVAVLAQGREADFAAQWAGEAAAALGLDGLAASLLVGEPELIWFSEEVSARLEDLQFTLGEGPSLEAARAGAICLVADVRSAPAARWAGFLPAVTQLGVRAVFAFPLRLGSLKVGALTGHRHRPGMMSGESIEHALTLCDALTDFLLRKRLPSPSPGDAAHTPPGTAGLVHLHRAEVHQATGMIAVQLGIPLPAALSRLRAEAFATGRGITEVAASVLRGGLRLTANNDPTDSA</sequence>
<evidence type="ECO:0000259" key="1">
    <source>
        <dbReference type="SMART" id="SM01012"/>
    </source>
</evidence>
<dbReference type="EMBL" id="JBHSPX010000004">
    <property type="protein sequence ID" value="MFC6063816.1"/>
    <property type="molecule type" value="Genomic_DNA"/>
</dbReference>
<organism evidence="2 3">
    <name type="scientific">Streptomyces ochraceiscleroticus</name>
    <dbReference type="NCBI Taxonomy" id="47761"/>
    <lineage>
        <taxon>Bacteria</taxon>
        <taxon>Bacillati</taxon>
        <taxon>Actinomycetota</taxon>
        <taxon>Actinomycetes</taxon>
        <taxon>Kitasatosporales</taxon>
        <taxon>Streptomycetaceae</taxon>
        <taxon>Streptomyces</taxon>
    </lineage>
</organism>
<dbReference type="SMART" id="SM01012">
    <property type="entry name" value="ANTAR"/>
    <property type="match status" value="1"/>
</dbReference>
<name>A0ABW1MJ47_9ACTN</name>
<dbReference type="SUPFAM" id="SSF55781">
    <property type="entry name" value="GAF domain-like"/>
    <property type="match status" value="1"/>
</dbReference>
<dbReference type="RefSeq" id="WP_051861485.1">
    <property type="nucleotide sequence ID" value="NZ_JBHSPX010000004.1"/>
</dbReference>
<accession>A0ABW1MJ47</accession>
<comment type="caution">
    <text evidence="2">The sequence shown here is derived from an EMBL/GenBank/DDBJ whole genome shotgun (WGS) entry which is preliminary data.</text>
</comment>
<protein>
    <submittedName>
        <fullName evidence="2">ANTAR domain-containing protein</fullName>
    </submittedName>
</protein>
<dbReference type="InterPro" id="IPR005561">
    <property type="entry name" value="ANTAR"/>
</dbReference>
<evidence type="ECO:0000313" key="2">
    <source>
        <dbReference type="EMBL" id="MFC6063816.1"/>
    </source>
</evidence>
<proteinExistence type="predicted"/>
<feature type="domain" description="ANTAR" evidence="1">
    <location>
        <begin position="142"/>
        <end position="226"/>
    </location>
</feature>
<dbReference type="Gene3D" id="3.30.450.40">
    <property type="match status" value="1"/>
</dbReference>
<reference evidence="3" key="1">
    <citation type="journal article" date="2019" name="Int. J. Syst. Evol. Microbiol.">
        <title>The Global Catalogue of Microorganisms (GCM) 10K type strain sequencing project: providing services to taxonomists for standard genome sequencing and annotation.</title>
        <authorList>
            <consortium name="The Broad Institute Genomics Platform"/>
            <consortium name="The Broad Institute Genome Sequencing Center for Infectious Disease"/>
            <person name="Wu L."/>
            <person name="Ma J."/>
        </authorList>
    </citation>
    <scope>NUCLEOTIDE SEQUENCE [LARGE SCALE GENOMIC DNA]</scope>
    <source>
        <strain evidence="3">CGMCC 1.15180</strain>
    </source>
</reference>